<dbReference type="AlphaFoldDB" id="A0A6P8IVA6"/>
<feature type="transmembrane region" description="Helical" evidence="12">
    <location>
        <begin position="170"/>
        <end position="194"/>
    </location>
</feature>
<dbReference type="FunCoup" id="A0A6P8IVA6">
    <property type="interactions" value="446"/>
</dbReference>
<dbReference type="GO" id="GO:0016020">
    <property type="term" value="C:membrane"/>
    <property type="evidence" value="ECO:0007669"/>
    <property type="project" value="UniProtKB-SubCell"/>
</dbReference>
<dbReference type="PROSITE" id="PS00238">
    <property type="entry name" value="OPSIN"/>
    <property type="match status" value="1"/>
</dbReference>
<feature type="domain" description="G-protein coupled receptors family 1 profile" evidence="13">
    <location>
        <begin position="25"/>
        <end position="281"/>
    </location>
</feature>
<feature type="transmembrane region" description="Helical" evidence="12">
    <location>
        <begin position="46"/>
        <end position="68"/>
    </location>
</feature>
<organism evidence="14 15">
    <name type="scientific">Actinia tenebrosa</name>
    <name type="common">Australian red waratah sea anemone</name>
    <dbReference type="NCBI Taxonomy" id="6105"/>
    <lineage>
        <taxon>Eukaryota</taxon>
        <taxon>Metazoa</taxon>
        <taxon>Cnidaria</taxon>
        <taxon>Anthozoa</taxon>
        <taxon>Hexacorallia</taxon>
        <taxon>Actiniaria</taxon>
        <taxon>Actiniidae</taxon>
        <taxon>Actinia</taxon>
    </lineage>
</organism>
<keyword evidence="6 12" id="KW-1133">Transmembrane helix</keyword>
<evidence type="ECO:0000256" key="11">
    <source>
        <dbReference type="ARBA" id="ARBA00023224"/>
    </source>
</evidence>
<dbReference type="GeneID" id="116305280"/>
<dbReference type="GO" id="GO:0009881">
    <property type="term" value="F:photoreceptor activity"/>
    <property type="evidence" value="ECO:0007669"/>
    <property type="project" value="UniProtKB-KW"/>
</dbReference>
<evidence type="ECO:0000313" key="15">
    <source>
        <dbReference type="RefSeq" id="XP_031571019.1"/>
    </source>
</evidence>
<keyword evidence="5" id="KW-0681">Retinal protein</keyword>
<evidence type="ECO:0000256" key="10">
    <source>
        <dbReference type="ARBA" id="ARBA00023170"/>
    </source>
</evidence>
<protein>
    <submittedName>
        <fullName evidence="15">Melanopsin-like</fullName>
    </submittedName>
</protein>
<evidence type="ECO:0000256" key="12">
    <source>
        <dbReference type="SAM" id="Phobius"/>
    </source>
</evidence>
<evidence type="ECO:0000259" key="13">
    <source>
        <dbReference type="PROSITE" id="PS50262"/>
    </source>
</evidence>
<evidence type="ECO:0000256" key="5">
    <source>
        <dbReference type="ARBA" id="ARBA00022925"/>
    </source>
</evidence>
<feature type="transmembrane region" description="Helical" evidence="12">
    <location>
        <begin position="83"/>
        <end position="102"/>
    </location>
</feature>
<feature type="transmembrane region" description="Helical" evidence="12">
    <location>
        <begin position="265"/>
        <end position="285"/>
    </location>
</feature>
<feature type="transmembrane region" description="Helical" evidence="12">
    <location>
        <begin position="123"/>
        <end position="145"/>
    </location>
</feature>
<gene>
    <name evidence="15" type="primary">LOC116305280</name>
</gene>
<evidence type="ECO:0000256" key="8">
    <source>
        <dbReference type="ARBA" id="ARBA00023040"/>
    </source>
</evidence>
<dbReference type="RefSeq" id="XP_031571019.1">
    <property type="nucleotide sequence ID" value="XM_031715159.1"/>
</dbReference>
<dbReference type="OrthoDB" id="5949410at2759"/>
<keyword evidence="9 12" id="KW-0472">Membrane</keyword>
<evidence type="ECO:0000256" key="1">
    <source>
        <dbReference type="ARBA" id="ARBA00004141"/>
    </source>
</evidence>
<dbReference type="KEGG" id="aten:116305280"/>
<dbReference type="CDD" id="cd14969">
    <property type="entry name" value="7tmA_Opsins_type2_animals"/>
    <property type="match status" value="1"/>
</dbReference>
<evidence type="ECO:0000256" key="9">
    <source>
        <dbReference type="ARBA" id="ARBA00023136"/>
    </source>
</evidence>
<dbReference type="InterPro" id="IPR017452">
    <property type="entry name" value="GPCR_Rhodpsn_7TM"/>
</dbReference>
<keyword evidence="3" id="KW-0716">Sensory transduction</keyword>
<dbReference type="PRINTS" id="PR00237">
    <property type="entry name" value="GPCRRHODOPSN"/>
</dbReference>
<dbReference type="PANTHER" id="PTHR24240">
    <property type="entry name" value="OPSIN"/>
    <property type="match status" value="1"/>
</dbReference>
<keyword evidence="11" id="KW-0807">Transducer</keyword>
<evidence type="ECO:0000313" key="14">
    <source>
        <dbReference type="Proteomes" id="UP000515163"/>
    </source>
</evidence>
<dbReference type="FunFam" id="1.20.1070.10:FF:000219">
    <property type="entry name" value="Opsin 5-like 2"/>
    <property type="match status" value="1"/>
</dbReference>
<proteinExistence type="predicted"/>
<name>A0A6P8IVA6_ACTTE</name>
<dbReference type="Gene3D" id="1.20.1070.10">
    <property type="entry name" value="Rhodopsin 7-helix transmembrane proteins"/>
    <property type="match status" value="1"/>
</dbReference>
<dbReference type="GO" id="GO:0007602">
    <property type="term" value="P:phototransduction"/>
    <property type="evidence" value="ECO:0007669"/>
    <property type="project" value="UniProtKB-KW"/>
</dbReference>
<dbReference type="InterPro" id="IPR000276">
    <property type="entry name" value="GPCR_Rhodpsn"/>
</dbReference>
<keyword evidence="2" id="KW-0600">Photoreceptor protein</keyword>
<evidence type="ECO:0000256" key="7">
    <source>
        <dbReference type="ARBA" id="ARBA00022991"/>
    </source>
</evidence>
<dbReference type="Pfam" id="PF00001">
    <property type="entry name" value="7tm_1"/>
    <property type="match status" value="1"/>
</dbReference>
<feature type="transmembrane region" description="Helical" evidence="12">
    <location>
        <begin position="12"/>
        <end position="34"/>
    </location>
</feature>
<dbReference type="InParanoid" id="A0A6P8IVA6"/>
<evidence type="ECO:0000256" key="4">
    <source>
        <dbReference type="ARBA" id="ARBA00022692"/>
    </source>
</evidence>
<evidence type="ECO:0000256" key="3">
    <source>
        <dbReference type="ARBA" id="ARBA00022606"/>
    </source>
</evidence>
<keyword evidence="4 12" id="KW-0812">Transmembrane</keyword>
<dbReference type="InterPro" id="IPR027430">
    <property type="entry name" value="Retinal_BS"/>
</dbReference>
<dbReference type="InterPro" id="IPR050125">
    <property type="entry name" value="GPCR_opsins"/>
</dbReference>
<feature type="transmembrane region" description="Helical" evidence="12">
    <location>
        <begin position="231"/>
        <end position="253"/>
    </location>
</feature>
<sequence>MPFPLHFYHWISAWMGLISVTSFLLNGCVIITFLTNRALLTSSNYLLLSMAFSDWLRSVFVAPIAAYANAKHWWTLHPSVCQYFAFSSTVLGLTSMIHLVALSVEKCYTIKMPSTQLISERKIIAVIIGLWLFSLLWSLFPLLGWSSFGPEPGYSGCSITWNSKVPSDKAYTISLFVFFFFFPVTLSTLCYVLIHKEIGKMATDAAKRWGPLAQPTQETIQAKIKTVKMSFVMLVAFLVAWFPYAIVSLYSSLSSKSVAPVLGTLPALFAKTSTCCNPVIYFFMFKKFRVALTNMFPKNQIAPLQSSNN</sequence>
<keyword evidence="10" id="KW-0675">Receptor</keyword>
<keyword evidence="7" id="KW-0157">Chromophore</keyword>
<dbReference type="SUPFAM" id="SSF81321">
    <property type="entry name" value="Family A G protein-coupled receptor-like"/>
    <property type="match status" value="1"/>
</dbReference>
<comment type="subcellular location">
    <subcellularLocation>
        <location evidence="1">Membrane</location>
        <topology evidence="1">Multi-pass membrane protein</topology>
    </subcellularLocation>
</comment>
<keyword evidence="8" id="KW-0297">G-protein coupled receptor</keyword>
<dbReference type="PROSITE" id="PS50262">
    <property type="entry name" value="G_PROTEIN_RECEP_F1_2"/>
    <property type="match status" value="1"/>
</dbReference>
<accession>A0A6P8IVA6</accession>
<keyword evidence="14" id="KW-1185">Reference proteome</keyword>
<evidence type="ECO:0000256" key="2">
    <source>
        <dbReference type="ARBA" id="ARBA00022543"/>
    </source>
</evidence>
<evidence type="ECO:0000256" key="6">
    <source>
        <dbReference type="ARBA" id="ARBA00022989"/>
    </source>
</evidence>
<reference evidence="15" key="1">
    <citation type="submission" date="2025-08" db="UniProtKB">
        <authorList>
            <consortium name="RefSeq"/>
        </authorList>
    </citation>
    <scope>IDENTIFICATION</scope>
    <source>
        <tissue evidence="15">Tentacle</tissue>
    </source>
</reference>
<dbReference type="GO" id="GO:0004930">
    <property type="term" value="F:G protein-coupled receptor activity"/>
    <property type="evidence" value="ECO:0007669"/>
    <property type="project" value="UniProtKB-KW"/>
</dbReference>
<dbReference type="Proteomes" id="UP000515163">
    <property type="component" value="Unplaced"/>
</dbReference>